<accession>A0A5B9W9T8</accession>
<evidence type="ECO:0000259" key="2">
    <source>
        <dbReference type="Pfam" id="PF16363"/>
    </source>
</evidence>
<dbReference type="KEGG" id="agv:OJF2_59890"/>
<evidence type="ECO:0000313" key="3">
    <source>
        <dbReference type="EMBL" id="QEH37398.1"/>
    </source>
</evidence>
<dbReference type="OrthoDB" id="258549at2"/>
<evidence type="ECO:0000313" key="4">
    <source>
        <dbReference type="Proteomes" id="UP000324233"/>
    </source>
</evidence>
<dbReference type="EMBL" id="CP042997">
    <property type="protein sequence ID" value="QEH37398.1"/>
    <property type="molecule type" value="Genomic_DNA"/>
</dbReference>
<dbReference type="GO" id="GO:0003978">
    <property type="term" value="F:UDP-glucose 4-epimerase activity"/>
    <property type="evidence" value="ECO:0007669"/>
    <property type="project" value="UniProtKB-EC"/>
</dbReference>
<organism evidence="3 4">
    <name type="scientific">Aquisphaera giovannonii</name>
    <dbReference type="NCBI Taxonomy" id="406548"/>
    <lineage>
        <taxon>Bacteria</taxon>
        <taxon>Pseudomonadati</taxon>
        <taxon>Planctomycetota</taxon>
        <taxon>Planctomycetia</taxon>
        <taxon>Isosphaerales</taxon>
        <taxon>Isosphaeraceae</taxon>
        <taxon>Aquisphaera</taxon>
    </lineage>
</organism>
<reference evidence="3 4" key="1">
    <citation type="submission" date="2019-08" db="EMBL/GenBank/DDBJ databases">
        <title>Deep-cultivation of Planctomycetes and their phenomic and genomic characterization uncovers novel biology.</title>
        <authorList>
            <person name="Wiegand S."/>
            <person name="Jogler M."/>
            <person name="Boedeker C."/>
            <person name="Pinto D."/>
            <person name="Vollmers J."/>
            <person name="Rivas-Marin E."/>
            <person name="Kohn T."/>
            <person name="Peeters S.H."/>
            <person name="Heuer A."/>
            <person name="Rast P."/>
            <person name="Oberbeckmann S."/>
            <person name="Bunk B."/>
            <person name="Jeske O."/>
            <person name="Meyerdierks A."/>
            <person name="Storesund J.E."/>
            <person name="Kallscheuer N."/>
            <person name="Luecker S."/>
            <person name="Lage O.M."/>
            <person name="Pohl T."/>
            <person name="Merkel B.J."/>
            <person name="Hornburger P."/>
            <person name="Mueller R.-W."/>
            <person name="Bruemmer F."/>
            <person name="Labrenz M."/>
            <person name="Spormann A.M."/>
            <person name="Op den Camp H."/>
            <person name="Overmann J."/>
            <person name="Amann R."/>
            <person name="Jetten M.S.M."/>
            <person name="Mascher T."/>
            <person name="Medema M.H."/>
            <person name="Devos D.P."/>
            <person name="Kaster A.-K."/>
            <person name="Ovreas L."/>
            <person name="Rohde M."/>
            <person name="Galperin M.Y."/>
            <person name="Jogler C."/>
        </authorList>
    </citation>
    <scope>NUCLEOTIDE SEQUENCE [LARGE SCALE GENOMIC DNA]</scope>
    <source>
        <strain evidence="3 4">OJF2</strain>
    </source>
</reference>
<keyword evidence="1" id="KW-0520">NAD</keyword>
<keyword evidence="4" id="KW-1185">Reference proteome</keyword>
<dbReference type="RefSeq" id="WP_148596962.1">
    <property type="nucleotide sequence ID" value="NZ_CP042997.1"/>
</dbReference>
<protein>
    <submittedName>
        <fullName evidence="3">UDP-glucose 4-epimerase</fullName>
        <ecNumber evidence="3">5.1.3.2</ecNumber>
    </submittedName>
</protein>
<keyword evidence="3" id="KW-0413">Isomerase</keyword>
<dbReference type="EC" id="5.1.3.2" evidence="3"/>
<feature type="domain" description="NAD(P)-binding" evidence="2">
    <location>
        <begin position="4"/>
        <end position="307"/>
    </location>
</feature>
<dbReference type="InterPro" id="IPR016040">
    <property type="entry name" value="NAD(P)-bd_dom"/>
</dbReference>
<sequence>MRLIVTGGAGFIGSNLVDRLLADGSDVVVVDNFDPFYDRAAKERNLAAALANPRCRLVEMDIRDAEGTDRLVADVRPDAIVHLAARAGVRPSIEAPALYADVNVLATVRWLEAACRIEPRPRFVYASSSSVYGDRPDAPFRETDPVDHPVSPYAATKKACELVAYTFHHLHGLPVTGLRFFTAYGPRNRPDLAIAKFTRLIDRGEPVPMFGDGTTRRDYTYVADIVDGIVRAVERCTGHHLYNLGNSSPTELRELIALIAEALGKEARIDRLPEQPGDVRQTYADVTRGATELGYSPKTTFRQGLAEYVAWYRSRSGA</sequence>
<dbReference type="Pfam" id="PF16363">
    <property type="entry name" value="GDP_Man_Dehyd"/>
    <property type="match status" value="1"/>
</dbReference>
<dbReference type="SUPFAM" id="SSF51735">
    <property type="entry name" value="NAD(P)-binding Rossmann-fold domains"/>
    <property type="match status" value="1"/>
</dbReference>
<dbReference type="PANTHER" id="PTHR43574">
    <property type="entry name" value="EPIMERASE-RELATED"/>
    <property type="match status" value="1"/>
</dbReference>
<dbReference type="InterPro" id="IPR036291">
    <property type="entry name" value="NAD(P)-bd_dom_sf"/>
</dbReference>
<proteinExistence type="predicted"/>
<gene>
    <name evidence="3" type="ORF">OJF2_59890</name>
</gene>
<name>A0A5B9W9T8_9BACT</name>
<evidence type="ECO:0000256" key="1">
    <source>
        <dbReference type="ARBA" id="ARBA00023027"/>
    </source>
</evidence>
<dbReference type="Gene3D" id="3.40.50.720">
    <property type="entry name" value="NAD(P)-binding Rossmann-like Domain"/>
    <property type="match status" value="1"/>
</dbReference>
<dbReference type="Proteomes" id="UP000324233">
    <property type="component" value="Chromosome"/>
</dbReference>
<dbReference type="AlphaFoldDB" id="A0A5B9W9T8"/>
<dbReference type="PRINTS" id="PR01713">
    <property type="entry name" value="NUCEPIMERASE"/>
</dbReference>